<dbReference type="InterPro" id="IPR003399">
    <property type="entry name" value="Mce/MlaD"/>
</dbReference>
<protein>
    <submittedName>
        <fullName evidence="3">MCE family protein</fullName>
    </submittedName>
</protein>
<dbReference type="Proteomes" id="UP000535543">
    <property type="component" value="Unassembled WGS sequence"/>
</dbReference>
<organism evidence="3 4">
    <name type="scientific">Antrihabitans stalactiti</name>
    <dbReference type="NCBI Taxonomy" id="2584121"/>
    <lineage>
        <taxon>Bacteria</taxon>
        <taxon>Bacillati</taxon>
        <taxon>Actinomycetota</taxon>
        <taxon>Actinomycetes</taxon>
        <taxon>Mycobacteriales</taxon>
        <taxon>Nocardiaceae</taxon>
        <taxon>Antrihabitans</taxon>
    </lineage>
</organism>
<dbReference type="EMBL" id="VCQU01000007">
    <property type="protein sequence ID" value="NMN97570.1"/>
    <property type="molecule type" value="Genomic_DNA"/>
</dbReference>
<dbReference type="InterPro" id="IPR052336">
    <property type="entry name" value="MlaD_Phospholipid_Transporter"/>
</dbReference>
<evidence type="ECO:0000313" key="4">
    <source>
        <dbReference type="Proteomes" id="UP000535543"/>
    </source>
</evidence>
<name>A0A848KMR5_9NOCA</name>
<keyword evidence="1" id="KW-1133">Transmembrane helix</keyword>
<accession>A0A848KMR5</accession>
<sequence length="347" mass="36972">MQTLNQKSPKRIRFGSSKPILHGAALERHELWWGVAGAVVVVLALVVSAVVFVVPLGKSTYTADLSEAGSIKEGDGVRVAGVPVGKVTSLELQADTVQMTFTVDSDVFLGDQTTLDIRMLTIVGGHYVAVTPAGTSALGKRSIPADHVRLPYSLSRVFQDAATPIADVDGETLRKNFAAAQTAIASSPEGIRRTGNAIESLVDVLDKQNDDVSRMLAFVDEYLTAVNASKSVLGDMITRINLMETIAIDKRAEIDESITTIAEVLSRIAAIEPTWQSTLKPMADKLAEAIPDLERLSEKLGGIVVSVRDLLSRLQTIVSPQGDVLVDQSSTTMSAPALCIPVPGKVC</sequence>
<reference evidence="3 4" key="1">
    <citation type="submission" date="2019-05" db="EMBL/GenBank/DDBJ databases">
        <authorList>
            <person name="Lee S.D."/>
        </authorList>
    </citation>
    <scope>NUCLEOTIDE SEQUENCE [LARGE SCALE GENOMIC DNA]</scope>
    <source>
        <strain evidence="3 4">YC2-7</strain>
    </source>
</reference>
<dbReference type="Pfam" id="PF02470">
    <property type="entry name" value="MlaD"/>
    <property type="match status" value="1"/>
</dbReference>
<proteinExistence type="predicted"/>
<dbReference type="GO" id="GO:0005576">
    <property type="term" value="C:extracellular region"/>
    <property type="evidence" value="ECO:0007669"/>
    <property type="project" value="TreeGrafter"/>
</dbReference>
<reference evidence="3 4" key="2">
    <citation type="submission" date="2020-06" db="EMBL/GenBank/DDBJ databases">
        <title>Antribacter stalactiti gen. nov., sp. nov., a new member of the family Nacardiaceae isolated from a cave.</title>
        <authorList>
            <person name="Kim I.S."/>
        </authorList>
    </citation>
    <scope>NUCLEOTIDE SEQUENCE [LARGE SCALE GENOMIC DNA]</scope>
    <source>
        <strain evidence="3 4">YC2-7</strain>
    </source>
</reference>
<dbReference type="RefSeq" id="WP_169590500.1">
    <property type="nucleotide sequence ID" value="NZ_VCQU01000007.1"/>
</dbReference>
<feature type="transmembrane region" description="Helical" evidence="1">
    <location>
        <begin position="31"/>
        <end position="54"/>
    </location>
</feature>
<feature type="domain" description="Mce/MlaD" evidence="2">
    <location>
        <begin position="58"/>
        <end position="132"/>
    </location>
</feature>
<keyword evidence="1" id="KW-0812">Transmembrane</keyword>
<evidence type="ECO:0000313" key="3">
    <source>
        <dbReference type="EMBL" id="NMN97570.1"/>
    </source>
</evidence>
<dbReference type="PANTHER" id="PTHR33371">
    <property type="entry name" value="INTERMEMBRANE PHOSPHOLIPID TRANSPORT SYSTEM BINDING PROTEIN MLAD-RELATED"/>
    <property type="match status" value="1"/>
</dbReference>
<comment type="caution">
    <text evidence="3">The sequence shown here is derived from an EMBL/GenBank/DDBJ whole genome shotgun (WGS) entry which is preliminary data.</text>
</comment>
<keyword evidence="4" id="KW-1185">Reference proteome</keyword>
<evidence type="ECO:0000256" key="1">
    <source>
        <dbReference type="SAM" id="Phobius"/>
    </source>
</evidence>
<evidence type="ECO:0000259" key="2">
    <source>
        <dbReference type="Pfam" id="PF02470"/>
    </source>
</evidence>
<gene>
    <name evidence="3" type="ORF">FGL95_21260</name>
</gene>
<dbReference type="AlphaFoldDB" id="A0A848KMR5"/>
<dbReference type="PANTHER" id="PTHR33371:SF18">
    <property type="entry name" value="MCE-FAMILY PROTEIN MCE3C"/>
    <property type="match status" value="1"/>
</dbReference>
<keyword evidence="1" id="KW-0472">Membrane</keyword>